<dbReference type="Proteomes" id="UP001163739">
    <property type="component" value="Chromosome"/>
</dbReference>
<name>A0ABY6N792_9ALTE</name>
<protein>
    <submittedName>
        <fullName evidence="3">HIT domain-containing protein</fullName>
    </submittedName>
</protein>
<dbReference type="SUPFAM" id="SSF54197">
    <property type="entry name" value="HIT-like"/>
    <property type="match status" value="1"/>
</dbReference>
<accession>A0ABY6N792</accession>
<dbReference type="PIRSF" id="PIRSF000714">
    <property type="entry name" value="HIT"/>
    <property type="match status" value="1"/>
</dbReference>
<reference evidence="3" key="1">
    <citation type="submission" date="2022-06" db="EMBL/GenBank/DDBJ databases">
        <title>Alkalimarinus sp. nov., isolated from gut of a Alitta virens.</title>
        <authorList>
            <person name="Yang A.I."/>
            <person name="Shin N.-R."/>
        </authorList>
    </citation>
    <scope>NUCLEOTIDE SEQUENCE</scope>
    <source>
        <strain evidence="3">A2M4</strain>
    </source>
</reference>
<feature type="domain" description="HIT" evidence="2">
    <location>
        <begin position="38"/>
        <end position="107"/>
    </location>
</feature>
<dbReference type="PROSITE" id="PS51084">
    <property type="entry name" value="HIT_2"/>
    <property type="match status" value="1"/>
</dbReference>
<dbReference type="EMBL" id="CP100390">
    <property type="protein sequence ID" value="UZE98015.1"/>
    <property type="molecule type" value="Genomic_DNA"/>
</dbReference>
<dbReference type="InterPro" id="IPR036265">
    <property type="entry name" value="HIT-like_sf"/>
</dbReference>
<evidence type="ECO:0000259" key="2">
    <source>
        <dbReference type="PROSITE" id="PS51084"/>
    </source>
</evidence>
<dbReference type="InterPro" id="IPR026026">
    <property type="entry name" value="HIT_Hint"/>
</dbReference>
<dbReference type="InterPro" id="IPR011146">
    <property type="entry name" value="HIT-like"/>
</dbReference>
<evidence type="ECO:0000313" key="4">
    <source>
        <dbReference type="Proteomes" id="UP001163739"/>
    </source>
</evidence>
<dbReference type="Gene3D" id="3.30.428.10">
    <property type="entry name" value="HIT-like"/>
    <property type="match status" value="1"/>
</dbReference>
<dbReference type="Pfam" id="PF01230">
    <property type="entry name" value="HIT"/>
    <property type="match status" value="1"/>
</dbReference>
<proteinExistence type="predicted"/>
<comment type="caution">
    <text evidence="1">Lacks conserved residue(s) required for the propagation of feature annotation.</text>
</comment>
<organism evidence="3 4">
    <name type="scientific">Alkalimarinus alittae</name>
    <dbReference type="NCBI Taxonomy" id="2961619"/>
    <lineage>
        <taxon>Bacteria</taxon>
        <taxon>Pseudomonadati</taxon>
        <taxon>Pseudomonadota</taxon>
        <taxon>Gammaproteobacteria</taxon>
        <taxon>Alteromonadales</taxon>
        <taxon>Alteromonadaceae</taxon>
        <taxon>Alkalimarinus</taxon>
    </lineage>
</organism>
<keyword evidence="4" id="KW-1185">Reference proteome</keyword>
<dbReference type="RefSeq" id="WP_265049488.1">
    <property type="nucleotide sequence ID" value="NZ_CP100390.1"/>
</dbReference>
<sequence>MDNQDFNLDERLRNDTVKLASWPLSDVLLMNDSQYPWVILVPRRKDASEIYQLSDVDQRQLLQESVFLGQQIMAVYAGHKLNVAALGNVVNQLHVHHVVRFEGDAAWPAPVWGRHPVVKYSAAELANQINLLSQVAEKSWD</sequence>
<evidence type="ECO:0000313" key="3">
    <source>
        <dbReference type="EMBL" id="UZE98015.1"/>
    </source>
</evidence>
<gene>
    <name evidence="3" type="ORF">NKI27_07575</name>
</gene>
<evidence type="ECO:0000256" key="1">
    <source>
        <dbReference type="PROSITE-ProRule" id="PRU00464"/>
    </source>
</evidence>